<sequence>MDLHTRGRGRGLRRRASAYANARHTSHKESEPNPEKPAKTDDCATKANMDTASHSADVEARLVPPKRKIDDADFKPDARPDASDTDSDSTDDASEVEFDDDMIQQLVQLAAEATKEKTVWRYQDGIYVEVPNMSYKP</sequence>
<dbReference type="KEGG" id="vg:36842694"/>
<dbReference type="GeneID" id="36842694"/>
<feature type="compositionally biased region" description="Basic and acidic residues" evidence="1">
    <location>
        <begin position="27"/>
        <end position="44"/>
    </location>
</feature>
<dbReference type="EMBL" id="MG011690">
    <property type="protein sequence ID" value="AVK75981.1"/>
    <property type="molecule type" value="Genomic_DNA"/>
</dbReference>
<reference evidence="2" key="1">
    <citation type="journal article" date="2018" name="Nat. Commun.">
        <title>Diversity and evolution of the emerging Pandoraviridae family.</title>
        <authorList>
            <person name="Legendre M."/>
            <person name="Fabre E."/>
            <person name="Poirot O."/>
            <person name="Jeudy S."/>
            <person name="Lartigue A."/>
            <person name="Alempic J.M."/>
            <person name="Beucher L."/>
            <person name="Philippe N."/>
            <person name="Bertaux L."/>
            <person name="Christo-Foroux E."/>
            <person name="Labadie K."/>
            <person name="Coute Y."/>
            <person name="Abergel C."/>
            <person name="Claverie J.M."/>
        </authorList>
    </citation>
    <scope>NUCLEOTIDE SEQUENCE [LARGE SCALE GENOMIC DNA]</scope>
    <source>
        <strain evidence="2">Neocaledonia</strain>
    </source>
</reference>
<gene>
    <name evidence="2" type="ORF">pneo_cds_374</name>
</gene>
<accession>A0A2U7UBZ2</accession>
<proteinExistence type="predicted"/>
<organism evidence="2">
    <name type="scientific">Pandoravirus neocaledonia</name>
    <dbReference type="NCBI Taxonomy" id="2107708"/>
    <lineage>
        <taxon>Viruses</taxon>
        <taxon>Pandoravirus</taxon>
    </lineage>
</organism>
<dbReference type="Proteomes" id="UP000249287">
    <property type="component" value="Segment"/>
</dbReference>
<feature type="compositionally biased region" description="Basic residues" evidence="1">
    <location>
        <begin position="1"/>
        <end position="16"/>
    </location>
</feature>
<protein>
    <submittedName>
        <fullName evidence="2">Uncharacterized protein</fullName>
    </submittedName>
</protein>
<feature type="compositionally biased region" description="Basic and acidic residues" evidence="1">
    <location>
        <begin position="67"/>
        <end position="82"/>
    </location>
</feature>
<feature type="region of interest" description="Disordered" evidence="1">
    <location>
        <begin position="1"/>
        <end position="99"/>
    </location>
</feature>
<dbReference type="RefSeq" id="YP_009481984.1">
    <property type="nucleotide sequence ID" value="NC_037666.1"/>
</dbReference>
<evidence type="ECO:0000313" key="2">
    <source>
        <dbReference type="EMBL" id="AVK75981.1"/>
    </source>
</evidence>
<feature type="compositionally biased region" description="Acidic residues" evidence="1">
    <location>
        <begin position="83"/>
        <end position="99"/>
    </location>
</feature>
<name>A0A2U7UBZ2_9VIRU</name>
<evidence type="ECO:0000256" key="1">
    <source>
        <dbReference type="SAM" id="MobiDB-lite"/>
    </source>
</evidence>